<protein>
    <submittedName>
        <fullName evidence="1">Type I-E CRISPR-associated protein Cse2/CasB</fullName>
    </submittedName>
</protein>
<sequence length="209" mass="23487">MTFNFAQSRNLVGSHVTTTIERLQRSLLEGHSSTSRAHLARMRRGTSSQTFDPTVTAVAFTDLPAELVGRSDDLSYAERSILSALSLYSVHQQSQSTAMHRRGRGFGQAIRDLIRLSPAEDYESSPVIRRYNALITSDSPDELLWHMRGLVNQLRASGISLDYGQLAEDLFSYHFDQPRRGVRLAWSRDLYAQNPSSETPTEETSEHTA</sequence>
<dbReference type="AlphaFoldDB" id="A0A418Q652"/>
<dbReference type="CDD" id="cd09731">
    <property type="entry name" value="Cse2_I-E"/>
    <property type="match status" value="1"/>
</dbReference>
<dbReference type="InterPro" id="IPR038287">
    <property type="entry name" value="Cse2_sf"/>
</dbReference>
<proteinExistence type="predicted"/>
<dbReference type="InterPro" id="IPR013382">
    <property type="entry name" value="CRISPR-assoc_prot_Cse2"/>
</dbReference>
<dbReference type="NCBIfam" id="TIGR02548">
    <property type="entry name" value="casB_cse2"/>
    <property type="match status" value="1"/>
</dbReference>
<reference evidence="1 2" key="1">
    <citation type="submission" date="2018-09" db="EMBL/GenBank/DDBJ databases">
        <title>Optimization and identification of Corynebacterium falsenii FN1-14 from fish paste.</title>
        <authorList>
            <person name="Daroonpunt R."/>
            <person name="Tanasupawat S."/>
        </authorList>
    </citation>
    <scope>NUCLEOTIDE SEQUENCE [LARGE SCALE GENOMIC DNA]</scope>
    <source>
        <strain evidence="1 2">FN1-14</strain>
    </source>
</reference>
<name>A0A418Q652_9CORY</name>
<comment type="caution">
    <text evidence="1">The sequence shown here is derived from an EMBL/GenBank/DDBJ whole genome shotgun (WGS) entry which is preliminary data.</text>
</comment>
<dbReference type="EMBL" id="QXJK01000008">
    <property type="protein sequence ID" value="RIX34295.1"/>
    <property type="molecule type" value="Genomic_DNA"/>
</dbReference>
<keyword evidence="2" id="KW-1185">Reference proteome</keyword>
<dbReference type="Proteomes" id="UP000285278">
    <property type="component" value="Unassembled WGS sequence"/>
</dbReference>
<dbReference type="RefSeq" id="WP_119664989.1">
    <property type="nucleotide sequence ID" value="NZ_QXJK01000008.1"/>
</dbReference>
<evidence type="ECO:0000313" key="1">
    <source>
        <dbReference type="EMBL" id="RIX34295.1"/>
    </source>
</evidence>
<evidence type="ECO:0000313" key="2">
    <source>
        <dbReference type="Proteomes" id="UP000285278"/>
    </source>
</evidence>
<accession>A0A418Q652</accession>
<dbReference type="Pfam" id="PF09485">
    <property type="entry name" value="CRISPR_Cse2"/>
    <property type="match status" value="1"/>
</dbReference>
<dbReference type="Gene3D" id="1.10.520.40">
    <property type="entry name" value="CRISPR-associated protein Cse2"/>
    <property type="match status" value="1"/>
</dbReference>
<gene>
    <name evidence="1" type="primary">casB</name>
    <name evidence="1" type="ORF">D3M95_08230</name>
</gene>
<organism evidence="1 2">
    <name type="scientific">Corynebacterium falsenii</name>
    <dbReference type="NCBI Taxonomy" id="108486"/>
    <lineage>
        <taxon>Bacteria</taxon>
        <taxon>Bacillati</taxon>
        <taxon>Actinomycetota</taxon>
        <taxon>Actinomycetes</taxon>
        <taxon>Mycobacteriales</taxon>
        <taxon>Corynebacteriaceae</taxon>
        <taxon>Corynebacterium</taxon>
    </lineage>
</organism>
<dbReference type="STRING" id="1451189.CFAL_01935"/>
<dbReference type="OrthoDB" id="4808431at2"/>